<feature type="region of interest" description="Disordered" evidence="4">
    <location>
        <begin position="1"/>
        <end position="30"/>
    </location>
</feature>
<evidence type="ECO:0000259" key="5">
    <source>
        <dbReference type="Pfam" id="PF17100"/>
    </source>
</evidence>
<evidence type="ECO:0000313" key="10">
    <source>
        <dbReference type="Proteomes" id="UP000293195"/>
    </source>
</evidence>
<dbReference type="PROSITE" id="PS50297">
    <property type="entry name" value="ANK_REP_REGION"/>
    <property type="match status" value="8"/>
</dbReference>
<dbReference type="PROSITE" id="PS50088">
    <property type="entry name" value="ANK_REPEAT"/>
    <property type="match status" value="9"/>
</dbReference>
<proteinExistence type="predicted"/>
<organism evidence="7 9">
    <name type="scientific">Alternaria tenuissima</name>
    <dbReference type="NCBI Taxonomy" id="119927"/>
    <lineage>
        <taxon>Eukaryota</taxon>
        <taxon>Fungi</taxon>
        <taxon>Dikarya</taxon>
        <taxon>Ascomycota</taxon>
        <taxon>Pezizomycotina</taxon>
        <taxon>Dothideomycetes</taxon>
        <taxon>Pleosporomycetidae</taxon>
        <taxon>Pleosporales</taxon>
        <taxon>Pleosporineae</taxon>
        <taxon>Pleosporaceae</taxon>
        <taxon>Alternaria</taxon>
        <taxon>Alternaria sect. Alternaria</taxon>
        <taxon>Alternaria alternata complex</taxon>
    </lineage>
</organism>
<feature type="domain" description="NWD NACHT-NTPase N-terminal" evidence="5">
    <location>
        <begin position="82"/>
        <end position="223"/>
    </location>
</feature>
<reference evidence="7 10" key="2">
    <citation type="journal article" date="2019" name="bioRxiv">
        <title>Genomics, evolutionary history and diagnostics of the Alternaria alternata species group including apple and Asian pear pathotypes.</title>
        <authorList>
            <person name="Armitage A.D."/>
            <person name="Cockerton H.M."/>
            <person name="Sreenivasaprasad S."/>
            <person name="Woodhall J.W."/>
            <person name="Lane C.R."/>
            <person name="Harrison R.J."/>
            <person name="Clarkson J.P."/>
        </authorList>
    </citation>
    <scope>NUCLEOTIDE SEQUENCE</scope>
    <source>
        <strain evidence="7">FERA 1164</strain>
        <strain evidence="10">FERA 635</strain>
    </source>
</reference>
<feature type="compositionally biased region" description="Low complexity" evidence="4">
    <location>
        <begin position="1"/>
        <end position="22"/>
    </location>
</feature>
<dbReference type="SUPFAM" id="SSF52540">
    <property type="entry name" value="P-loop containing nucleoside triphosphate hydrolases"/>
    <property type="match status" value="1"/>
</dbReference>
<dbReference type="Gene3D" id="3.40.50.300">
    <property type="entry name" value="P-loop containing nucleotide triphosphate hydrolases"/>
    <property type="match status" value="1"/>
</dbReference>
<reference evidence="7" key="1">
    <citation type="submission" date="2017-10" db="EMBL/GenBank/DDBJ databases">
        <authorList>
            <person name="Armitage A.D."/>
            <person name="Barbara D.J."/>
            <person name="Woodhall J.W."/>
            <person name="Sreenivasaprasad S."/>
            <person name="Lane C.R."/>
            <person name="Clarkson J.P."/>
            <person name="Harrison R.J."/>
        </authorList>
    </citation>
    <scope>NUCLEOTIDE SEQUENCE</scope>
    <source>
        <strain evidence="7">FERA 1164</strain>
        <strain evidence="8">FERA 635</strain>
    </source>
</reference>
<dbReference type="Pfam" id="PF12796">
    <property type="entry name" value="Ank_2"/>
    <property type="match status" value="6"/>
</dbReference>
<name>A0AB37WEQ5_9PLEO</name>
<sequence>MSATTGATGTRTTSLAATARNTKPTPSLWDTANSKLDIKSRKSLASVNVGNGRVIDAVSKEAVTQQRALSAKRWKATIGGKEVILRDVLAKIIRWVDHFKAVGDIAVQFNSGAASLPWAAVRFLLQVAINDKQYLEATIEGIEMVTQKVATYAAMEDLYMDSDFQLHTQIRSKVLGLYVHILSFLAESIQYFKTKMPSRTAKGAFSTNQGERLRQITKHDTEIRQLAKMCDSHVQRLVRTDVMRIDENMMTSLKTQSFRDFIAWLSLTPYREHHTRHSKHRLRGTTQWLTNDPRYVDWKSTASSSLLWLRGILGSGKTNLISAVIDDSLHGTNVQTPVLYYYCGDTKSYGGRSDAKDVMRSLLRQLTVKNEDTFEIVEQVHLEFRRRQARGNVGMGDVDKLEPHECTHWIAELLQSDEVIIIIDAIDEIDITDRHHLLKELIALRDDSSRVTKMLLSSRDDTNLTQWLEGAPELRLQASLTEADMEHFIRHCVSTAVDNKHLLDGRVDPIFQSQIEYYLLDRAGGMFRWVELQLKHFCDLKAESSIKHTMSDPAGASIHTVNQLYATIFDGILKTDPVAYEIAAQTFRLMLCLHEIISPLALLSAASITRDGSKNSLELSDLLRICSHLVVLDDELDTIRFAHASVQEYLSRLPEFSMMDANSAAASSCLIRCIDSPLSDLTLGVQPSADFDVYAAMYWPLHYNAASEKDRSGHLGDTLREFMFSDQELMPPFPCWIETVDDIVKTLSGPHIRRSDLTAIVSESATPFFTACVYGLEFAIGVLSGTSSFDVNMKNAHGNTGLYLASSAGQVRVVEDLLKLGADIAIEGGRHTTPLQAACANGHGDVVQFIIDVSSQNLTNEMITSAMHAALRNGHEDIAVMLLKKRALPISQDILGQVFETAAGMGFIELMAYLQRTSQSLSRNKKMAIRGAEKTFHDDKIERFETYYKTKALPDDATATAAFYGQNKIIEFCLNKGLDIEHEGPFGTPLRAASLMGHGATVRLLLDRDAIVSSNGSFGDALQAASMRGHLSITTMLIRSGAAVDNSGGYYGNALQAATYRGHIDVVEALLAAGASISQKGLFSDALSAAVSAGNQSIANLLLRRGYQSTSLLDDDEIMRMTSANSEAPSPTHVDLLSTLNSTHHSERSLHTDRANVIEGRDLSFGAAYESIHNGIGVEHATELADLKHHERFGSHSLLVAIAAGQESIVRSMLDYRSSIRLSLYNIGVGLKVASAAGQVGIVDNILGTPDLPGKHIPRALERAAWYGHVAVIKRLLECEEAYGPPPSNHYAPFTPMEYEQPMRAKRYRKISQWSDKNFGDKKESRWSDYFCLSRKVVETNETADNGHVMRILLLGCRGNAPDTVELALQLAPESGLQNLFPIALAFTIECDSERALEVLFRHHPSIDTIALKSACAQAEEDRSLRVLYVLIQHNSDHGYQVQNYWDVYDGAAKTKHNDLICYLNTQPPYCRDDSLFAQTFVEAARRGYVSAMKAWEKQLLQSINHELLLSQALDQACANGHVVVASYLIELGVDVNAITDKPIPCPSFVDNHFMPWHIYEVTTSEVWPRTALQACLQATPQYDRICGISTKGLKNFKDNKREFLSKQQALIKLLLREHANVNVVDSLGRNTLHSAAALCPVETVCMILASGAAIDIPDKDHKTPSIYAAWRELDSFTVLKVLTGAQEEAKPPATHTSPTVLLDAALSVFKDGFVESDTVRQVLTTGSGAVIRYLLQSQTGLQATATGFTLLLQMASADGDFEFVRLLIDRNVDFKAVGHYYGTALHAAARFGHLDCVKLLVEAGTEIASTAGNFRWTPLRAAVEGQHLAIVQCLLDWGAMQSSNDSIDQGSAQSNENYATLTSACRSGSVDLVKLLLAFSEPNRPMPDQTEILRTGFVDMSSALHIACEHGHAEVAALLIEYGADVEEESCRSLTPLRTAATAGDFGMMELLLTAGATLYDAGRDVNILRTLVVEEKPKDIIDYVLTRLLDTDDFTNACMEVPAYMRAWQEDGKFVIHVETMQSSERLLANLAALGAQQSIEMMMGSSIDMANVRPPVLQAAAYFQSYNVLFELLPMVVIPQPLPLDYQSPVYAMLEGLMPIQLKTDRFHKILCCEAWARDSFLYSWLPGRSAKDCACSNARAAASEAILKLAQVDKSHICASAGVLHLASYLGMLQVVQVCLDLGVEIDQRHGSFGSALIAAIEGGSSEVVTLLLQRDIDVNTTSDDPGTSLYPTCQTRDMYGRRVVEFKTPGTGTALHRVCQNGDREMAEVLLQHGAQVNVLIPGKGTPMHVACEKRDEELLKLLFTYGANVDIISPNLGSALHVTCKSRNAGLAKILLQHGANVNVFSSNHGTPLHAACAEYGDDATIRLLLKHGADVNSKGSKGETPLTSVLSRERYPSERLIESLLSTEQHVEATENDLDQLITGSGYSESAIRTCKRVLADNTHLKPTIETIRLLLAGLGCSDSDILRLLLARAPHLTITLDMVKQAKNLGSFELLTRHGSCIEITADLMRSFLDPLELNLIKYSVQSAPEIRPPPAVVTAIRAILDRPEPKSDGSHQGDLWVSFVKHYQSCQEPIAKEIIELIVAQHPDVESHSGTACAA</sequence>
<dbReference type="Pfam" id="PF00023">
    <property type="entry name" value="Ank"/>
    <property type="match status" value="1"/>
</dbReference>
<feature type="domain" description="Nephrocystin 3-like N-terminal" evidence="6">
    <location>
        <begin position="284"/>
        <end position="459"/>
    </location>
</feature>
<dbReference type="EMBL" id="PDXF01000008">
    <property type="protein sequence ID" value="RYO05564.1"/>
    <property type="molecule type" value="Genomic_DNA"/>
</dbReference>
<feature type="repeat" description="ANK" evidence="3">
    <location>
        <begin position="2354"/>
        <end position="2387"/>
    </location>
</feature>
<evidence type="ECO:0000313" key="7">
    <source>
        <dbReference type="EMBL" id="RYN27028.1"/>
    </source>
</evidence>
<dbReference type="Proteomes" id="UP000293195">
    <property type="component" value="Unassembled WGS sequence"/>
</dbReference>
<dbReference type="EMBL" id="PDXB01000015">
    <property type="protein sequence ID" value="RYN27028.1"/>
    <property type="molecule type" value="Genomic_DNA"/>
</dbReference>
<feature type="repeat" description="ANK" evidence="3">
    <location>
        <begin position="2321"/>
        <end position="2353"/>
    </location>
</feature>
<evidence type="ECO:0000256" key="2">
    <source>
        <dbReference type="ARBA" id="ARBA00023043"/>
    </source>
</evidence>
<dbReference type="Pfam" id="PF24883">
    <property type="entry name" value="NPHP3_N"/>
    <property type="match status" value="1"/>
</dbReference>
<evidence type="ECO:0000256" key="3">
    <source>
        <dbReference type="PROSITE-ProRule" id="PRU00023"/>
    </source>
</evidence>
<keyword evidence="10" id="KW-1185">Reference proteome</keyword>
<gene>
    <name evidence="7" type="ORF">AA0115_g6536</name>
    <name evidence="8" type="ORF">AA0119_g3081</name>
</gene>
<feature type="repeat" description="ANK" evidence="3">
    <location>
        <begin position="2288"/>
        <end position="2320"/>
    </location>
</feature>
<feature type="repeat" description="ANK" evidence="3">
    <location>
        <begin position="797"/>
        <end position="829"/>
    </location>
</feature>
<dbReference type="PANTHER" id="PTHR24198:SF165">
    <property type="entry name" value="ANKYRIN REPEAT-CONTAINING PROTEIN-RELATED"/>
    <property type="match status" value="1"/>
</dbReference>
<evidence type="ECO:0000256" key="1">
    <source>
        <dbReference type="ARBA" id="ARBA00022737"/>
    </source>
</evidence>
<accession>A0AB37WEQ5</accession>
<dbReference type="Pfam" id="PF17100">
    <property type="entry name" value="NACHT_N"/>
    <property type="match status" value="1"/>
</dbReference>
<feature type="repeat" description="ANK" evidence="3">
    <location>
        <begin position="1933"/>
        <end position="1965"/>
    </location>
</feature>
<dbReference type="InterPro" id="IPR036770">
    <property type="entry name" value="Ankyrin_rpt-contain_sf"/>
</dbReference>
<dbReference type="InterPro" id="IPR031359">
    <property type="entry name" value="NACHT_N"/>
</dbReference>
<evidence type="ECO:0000259" key="6">
    <source>
        <dbReference type="Pfam" id="PF24883"/>
    </source>
</evidence>
<feature type="repeat" description="ANK" evidence="3">
    <location>
        <begin position="1781"/>
        <end position="1813"/>
    </location>
</feature>
<evidence type="ECO:0000313" key="8">
    <source>
        <dbReference type="EMBL" id="RYO05564.1"/>
    </source>
</evidence>
<evidence type="ECO:0000313" key="9">
    <source>
        <dbReference type="Proteomes" id="UP000292340"/>
    </source>
</evidence>
<evidence type="ECO:0008006" key="11">
    <source>
        <dbReference type="Google" id="ProtNLM"/>
    </source>
</evidence>
<keyword evidence="2 3" id="KW-0040">ANK repeat</keyword>
<comment type="caution">
    <text evidence="7">The sequence shown here is derived from an EMBL/GenBank/DDBJ whole genome shotgun (WGS) entry which is preliminary data.</text>
</comment>
<dbReference type="PANTHER" id="PTHR24198">
    <property type="entry name" value="ANKYRIN REPEAT AND PROTEIN KINASE DOMAIN-CONTAINING PROTEIN"/>
    <property type="match status" value="1"/>
</dbReference>
<feature type="repeat" description="ANK" evidence="3">
    <location>
        <begin position="1900"/>
        <end position="1932"/>
    </location>
</feature>
<evidence type="ECO:0000256" key="4">
    <source>
        <dbReference type="SAM" id="MobiDB-lite"/>
    </source>
</evidence>
<dbReference type="Gene3D" id="1.25.40.20">
    <property type="entry name" value="Ankyrin repeat-containing domain"/>
    <property type="match status" value="6"/>
</dbReference>
<feature type="repeat" description="ANK" evidence="3">
    <location>
        <begin position="1628"/>
        <end position="1660"/>
    </location>
</feature>
<dbReference type="Proteomes" id="UP000292340">
    <property type="component" value="Unassembled WGS sequence"/>
</dbReference>
<dbReference type="SUPFAM" id="SSF48403">
    <property type="entry name" value="Ankyrin repeat"/>
    <property type="match status" value="4"/>
</dbReference>
<dbReference type="InterPro" id="IPR027417">
    <property type="entry name" value="P-loop_NTPase"/>
</dbReference>
<dbReference type="SMART" id="SM00248">
    <property type="entry name" value="ANK"/>
    <property type="match status" value="22"/>
</dbReference>
<dbReference type="PRINTS" id="PR01415">
    <property type="entry name" value="ANKYRIN"/>
</dbReference>
<protein>
    <recommendedName>
        <fullName evidence="11">NACHT domain-containing protein</fullName>
    </recommendedName>
</protein>
<feature type="repeat" description="ANK" evidence="3">
    <location>
        <begin position="2255"/>
        <end position="2284"/>
    </location>
</feature>
<dbReference type="InterPro" id="IPR056884">
    <property type="entry name" value="NPHP3-like_N"/>
</dbReference>
<keyword evidence="1" id="KW-0677">Repeat</keyword>
<dbReference type="InterPro" id="IPR002110">
    <property type="entry name" value="Ankyrin_rpt"/>
</dbReference>